<dbReference type="VEuPathDB" id="VectorBase:CSON005356"/>
<dbReference type="Gene3D" id="2.60.120.970">
    <property type="match status" value="1"/>
</dbReference>
<reference evidence="2" key="1">
    <citation type="submission" date="2018-04" db="EMBL/GenBank/DDBJ databases">
        <authorList>
            <person name="Go L.Y."/>
            <person name="Mitchell J.A."/>
        </authorList>
    </citation>
    <scope>NUCLEOTIDE SEQUENCE</scope>
    <source>
        <tissue evidence="2">Whole organism</tissue>
    </source>
</reference>
<feature type="transmembrane region" description="Helical" evidence="1">
    <location>
        <begin position="61"/>
        <end position="81"/>
    </location>
</feature>
<keyword evidence="1" id="KW-1133">Transmembrane helix</keyword>
<sequence length="316" mass="36399">MNKLRLKYSKNNNNEDDDNCIINDNNNHIDGERGEIKQKMKKKQNQNNYYKKYQITHKMYNLIYVIALVTLSMNIVSIVPLSDAALHEKNITRLTDVEPPATSSLQDRMSTIYAISPTSRSLKQGANNCTFIHENQLKNDKIKGKDSTESDSSDFSASIEDLPDDSNFDVSSHYLGKVPVLGDPDESFRRVSTCQTCNRSHDDIIEASLKSIHDLVLLKLGFSTPPNMTNKAAIPKIPQKIVDGFLKQHYMNKQHPVYGKGRHDNMDQDMQGDDPNVMEKYYDNYPKEIYEEEDDDYFPITERVYVFPKIYGFEEF</sequence>
<reference evidence="3" key="2">
    <citation type="submission" date="2018-07" db="EMBL/GenBank/DDBJ databases">
        <authorList>
            <person name="Quirk P.G."/>
            <person name="Krulwich T.A."/>
        </authorList>
    </citation>
    <scope>NUCLEOTIDE SEQUENCE</scope>
</reference>
<gene>
    <name evidence="3" type="primary">CSON005356</name>
</gene>
<dbReference type="EMBL" id="UFQS01000212">
    <property type="protein sequence ID" value="SSX01389.1"/>
    <property type="molecule type" value="Genomic_DNA"/>
</dbReference>
<evidence type="ECO:0000313" key="3">
    <source>
        <dbReference type="EMBL" id="SSX21769.1"/>
    </source>
</evidence>
<evidence type="ECO:0000256" key="1">
    <source>
        <dbReference type="SAM" id="Phobius"/>
    </source>
</evidence>
<protein>
    <submittedName>
        <fullName evidence="3">CSON005356 protein</fullName>
    </submittedName>
</protein>
<proteinExistence type="predicted"/>
<organism evidence="3">
    <name type="scientific">Culicoides sonorensis</name>
    <name type="common">Biting midge</name>
    <dbReference type="NCBI Taxonomy" id="179676"/>
    <lineage>
        <taxon>Eukaryota</taxon>
        <taxon>Metazoa</taxon>
        <taxon>Ecdysozoa</taxon>
        <taxon>Arthropoda</taxon>
        <taxon>Hexapoda</taxon>
        <taxon>Insecta</taxon>
        <taxon>Pterygota</taxon>
        <taxon>Neoptera</taxon>
        <taxon>Endopterygota</taxon>
        <taxon>Diptera</taxon>
        <taxon>Nematocera</taxon>
        <taxon>Chironomoidea</taxon>
        <taxon>Ceratopogonidae</taxon>
        <taxon>Ceratopogoninae</taxon>
        <taxon>Culicoides</taxon>
        <taxon>Monoculicoides</taxon>
    </lineage>
</organism>
<name>A0A336LYH4_CULSO</name>
<accession>A0A336LYH4</accession>
<dbReference type="EMBL" id="UFQT01000212">
    <property type="protein sequence ID" value="SSX21769.1"/>
    <property type="molecule type" value="Genomic_DNA"/>
</dbReference>
<keyword evidence="1" id="KW-0472">Membrane</keyword>
<dbReference type="AlphaFoldDB" id="A0A336LYH4"/>
<keyword evidence="1" id="KW-0812">Transmembrane</keyword>
<evidence type="ECO:0000313" key="2">
    <source>
        <dbReference type="EMBL" id="SSX01389.1"/>
    </source>
</evidence>